<dbReference type="GO" id="GO:0022857">
    <property type="term" value="F:transmembrane transporter activity"/>
    <property type="evidence" value="ECO:0007669"/>
    <property type="project" value="InterPro"/>
</dbReference>
<feature type="transmembrane region" description="Helical" evidence="25">
    <location>
        <begin position="405"/>
        <end position="426"/>
    </location>
</feature>
<keyword evidence="4 25" id="KW-0812">Transmembrane</keyword>
<evidence type="ECO:0000256" key="20">
    <source>
        <dbReference type="ARBA" id="ARBA00044924"/>
    </source>
</evidence>
<feature type="transmembrane region" description="Helical" evidence="25">
    <location>
        <begin position="18"/>
        <end position="37"/>
    </location>
</feature>
<feature type="transmembrane region" description="Helical" evidence="25">
    <location>
        <begin position="239"/>
        <end position="258"/>
    </location>
</feature>
<keyword evidence="28" id="KW-1185">Reference proteome</keyword>
<dbReference type="PANTHER" id="PTHR23512">
    <property type="entry name" value="MAJOR FACILITATOR SUPERFAMILY DOMAIN-CONTAINING PROTEIN 1"/>
    <property type="match status" value="1"/>
</dbReference>
<comment type="function">
    <text evidence="23">Lysosomal dipeptide uniporter that selectively exports lysine, arginine or histidine-containing dipeptides with a net positive charge from the lysosome lumen into the cytosol. Could play a role in a specific type of protein O-glycosylation indirectly regulating macrophages migration and tissue invasion. Also essential for liver homeostasis.</text>
</comment>
<comment type="catalytic activity">
    <reaction evidence="13">
        <text>L-alpha-aminoacyl-L-lysine(out) = L-alpha-aminoacyl-L-lysine(in)</text>
        <dbReference type="Rhea" id="RHEA:79383"/>
        <dbReference type="ChEBI" id="CHEBI:229966"/>
    </reaction>
</comment>
<dbReference type="Proteomes" id="UP000035760">
    <property type="component" value="Unassembled WGS sequence"/>
</dbReference>
<evidence type="ECO:0000256" key="5">
    <source>
        <dbReference type="ARBA" id="ARBA00022989"/>
    </source>
</evidence>
<evidence type="ECO:0000256" key="7">
    <source>
        <dbReference type="ARBA" id="ARBA00023228"/>
    </source>
</evidence>
<dbReference type="PANTHER" id="PTHR23512:SF3">
    <property type="entry name" value="MAJOR FACILITATOR SUPERFAMILY DOMAIN-CONTAINING PROTEIN 1"/>
    <property type="match status" value="1"/>
</dbReference>
<reference evidence="27" key="1">
    <citation type="submission" date="2013-07" db="EMBL/GenBank/DDBJ databases">
        <authorList>
            <person name="McIlroy S."/>
        </authorList>
    </citation>
    <scope>NUCLEOTIDE SEQUENCE [LARGE SCALE GENOMIC DNA]</scope>
    <source>
        <strain evidence="27">Run_A_D11</strain>
    </source>
</reference>
<comment type="catalytic activity">
    <reaction evidence="15">
        <text>L-arginyl-L-alpha-amino acid(out) = L-arginyl-L-alpha-amino acid(in)</text>
        <dbReference type="Rhea" id="RHEA:79371"/>
        <dbReference type="ChEBI" id="CHEBI:84315"/>
    </reaction>
</comment>
<keyword evidence="3" id="KW-0813">Transport</keyword>
<comment type="catalytic activity">
    <reaction evidence="10">
        <text>L-alpha-aminoacyl-L-arginine(out) = L-alpha-aminoacyl-L-arginine(in)</text>
        <dbReference type="Rhea" id="RHEA:79367"/>
        <dbReference type="ChEBI" id="CHEBI:229968"/>
    </reaction>
</comment>
<evidence type="ECO:0000256" key="8">
    <source>
        <dbReference type="ARBA" id="ARBA00044876"/>
    </source>
</evidence>
<comment type="subunit">
    <text evidence="24">Homodimer. Interacts with lysosomal protein GLMP (via lumenal domain); the interaction starts while both proteins are still in the endoplasmic reticulum and is required for stabilization of MFSD1 in lysosomes but has no direct effect on its targeting to lysosomes or transporter activity.</text>
</comment>
<dbReference type="InterPro" id="IPR052187">
    <property type="entry name" value="MFSD1"/>
</dbReference>
<dbReference type="Pfam" id="PF07690">
    <property type="entry name" value="MFS_1"/>
    <property type="match status" value="1"/>
</dbReference>
<sequence length="444" mass="47025">MSGSTAPFDRARFTRACWSIYAILMASYLLVFFHRIAPAVVSADLMRDFGTTGAALGSLAATYYYLYTVMQIPAGVLADTVGTRLAVTLGSIVSGLGSILFGLAATFSEASIGRALVGLGVSVVFVGLMKSNSVWFRERDYGFISGLTVLLGNVGAILAAGPLAGILTIWSWRTVFISLGVVALGLAGLTWLAVRDSPEQAGFPSLREQEGHARHASRRQPWWHDLAGVLVTRRLWPGFWVNLGMPGSLLAFLGLWAIPFLRDVHGLDRAAASIYTSVGLAGFASGALFYGWFSDRLGRRKPPLMVGTLLYVLVWGVIESGVWAPGAAGMAWFGLLGFGAGAFVLTFACAKESVMPALSGMAVALVNTGAFLGAAILQPLLGWVMDLTWNGTLANGVRLYGPGDYRTGFLLMLAGAGLAVVSALFFHETYCRQMAAADSPPSSG</sequence>
<gene>
    <name evidence="27" type="ORF">BN873_470047</name>
</gene>
<evidence type="ECO:0000256" key="21">
    <source>
        <dbReference type="ARBA" id="ARBA00044985"/>
    </source>
</evidence>
<evidence type="ECO:0000256" key="9">
    <source>
        <dbReference type="ARBA" id="ARBA00044878"/>
    </source>
</evidence>
<evidence type="ECO:0000256" key="24">
    <source>
        <dbReference type="ARBA" id="ARBA00046376"/>
    </source>
</evidence>
<feature type="transmembrane region" description="Helical" evidence="25">
    <location>
        <begin position="86"/>
        <end position="105"/>
    </location>
</feature>
<comment type="catalytic activity">
    <reaction evidence="12">
        <text>L-lysyl-L-alpha-amino acid(out) = L-lysyl-L-alpha-amino acid(in)</text>
        <dbReference type="Rhea" id="RHEA:79387"/>
        <dbReference type="ChEBI" id="CHEBI:229965"/>
    </reaction>
</comment>
<feature type="transmembrane region" description="Helical" evidence="25">
    <location>
        <begin position="270"/>
        <end position="292"/>
    </location>
</feature>
<dbReference type="RefSeq" id="WP_048673936.1">
    <property type="nucleotide sequence ID" value="NZ_CBTJ020000055.1"/>
</dbReference>
<feature type="transmembrane region" description="Helical" evidence="25">
    <location>
        <begin position="330"/>
        <end position="350"/>
    </location>
</feature>
<feature type="transmembrane region" description="Helical" evidence="25">
    <location>
        <begin position="362"/>
        <end position="385"/>
    </location>
</feature>
<dbReference type="Gene3D" id="1.20.1250.20">
    <property type="entry name" value="MFS general substrate transporter like domains"/>
    <property type="match status" value="2"/>
</dbReference>
<evidence type="ECO:0000256" key="10">
    <source>
        <dbReference type="ARBA" id="ARBA00044881"/>
    </source>
</evidence>
<evidence type="ECO:0000256" key="25">
    <source>
        <dbReference type="SAM" id="Phobius"/>
    </source>
</evidence>
<keyword evidence="7" id="KW-0458">Lysosome</keyword>
<comment type="subcellular location">
    <subcellularLocation>
        <location evidence="1">Lysosome membrane</location>
        <topology evidence="1">Multi-pass membrane protein</topology>
    </subcellularLocation>
</comment>
<evidence type="ECO:0000313" key="27">
    <source>
        <dbReference type="EMBL" id="CDI03305.1"/>
    </source>
</evidence>
<evidence type="ECO:0000256" key="1">
    <source>
        <dbReference type="ARBA" id="ARBA00004155"/>
    </source>
</evidence>
<feature type="transmembrane region" description="Helical" evidence="25">
    <location>
        <begin position="304"/>
        <end position="324"/>
    </location>
</feature>
<evidence type="ECO:0000256" key="15">
    <source>
        <dbReference type="ARBA" id="ARBA00044899"/>
    </source>
</evidence>
<evidence type="ECO:0000256" key="14">
    <source>
        <dbReference type="ARBA" id="ARBA00044898"/>
    </source>
</evidence>
<reference evidence="27" key="2">
    <citation type="submission" date="2014-03" db="EMBL/GenBank/DDBJ databases">
        <title>Candidatus Competibacter-lineage genomes retrieved from metagenomes reveal functional metabolic diversity.</title>
        <authorList>
            <person name="McIlroy S.J."/>
            <person name="Albertsen M."/>
            <person name="Andresen E.K."/>
            <person name="Saunders A.M."/>
            <person name="Kristiansen R."/>
            <person name="Stokholm-Bjerregaard M."/>
            <person name="Nielsen K.L."/>
            <person name="Nielsen P.H."/>
        </authorList>
    </citation>
    <scope>NUCLEOTIDE SEQUENCE</scope>
    <source>
        <strain evidence="27">Run_A_D11</strain>
    </source>
</reference>
<evidence type="ECO:0000256" key="16">
    <source>
        <dbReference type="ARBA" id="ARBA00044900"/>
    </source>
</evidence>
<comment type="caution">
    <text evidence="27">The sequence shown here is derived from an EMBL/GenBank/DDBJ whole genome shotgun (WGS) entry which is preliminary data.</text>
</comment>
<proteinExistence type="inferred from homology"/>
<feature type="transmembrane region" description="Helical" evidence="25">
    <location>
        <begin position="141"/>
        <end position="169"/>
    </location>
</feature>
<evidence type="ECO:0000256" key="6">
    <source>
        <dbReference type="ARBA" id="ARBA00023136"/>
    </source>
</evidence>
<dbReference type="SUPFAM" id="SSF103473">
    <property type="entry name" value="MFS general substrate transporter"/>
    <property type="match status" value="1"/>
</dbReference>
<dbReference type="OrthoDB" id="5620971at2"/>
<comment type="catalytic activity">
    <reaction evidence="14">
        <text>L-aspartyl-L-lysine(out) = L-aspartyl-L-lysine(in)</text>
        <dbReference type="Rhea" id="RHEA:79411"/>
        <dbReference type="ChEBI" id="CHEBI:229953"/>
    </reaction>
</comment>
<dbReference type="GO" id="GO:0005765">
    <property type="term" value="C:lysosomal membrane"/>
    <property type="evidence" value="ECO:0007669"/>
    <property type="project" value="UniProtKB-SubCell"/>
</dbReference>
<evidence type="ECO:0000313" key="28">
    <source>
        <dbReference type="Proteomes" id="UP000035760"/>
    </source>
</evidence>
<evidence type="ECO:0000256" key="23">
    <source>
        <dbReference type="ARBA" id="ARBA00045709"/>
    </source>
</evidence>
<comment type="catalytic activity">
    <reaction evidence="20">
        <text>L-lysyl-glycine(out) = L-lysyl-glycine(in)</text>
        <dbReference type="Rhea" id="RHEA:79407"/>
        <dbReference type="ChEBI" id="CHEBI:191202"/>
    </reaction>
</comment>
<evidence type="ECO:0000256" key="12">
    <source>
        <dbReference type="ARBA" id="ARBA00044891"/>
    </source>
</evidence>
<comment type="catalytic activity">
    <reaction evidence="9">
        <text>L-histidyl-glycine(out) = L-histidyl-glycine(in)</text>
        <dbReference type="Rhea" id="RHEA:79395"/>
        <dbReference type="ChEBI" id="CHEBI:229957"/>
    </reaction>
</comment>
<dbReference type="AlphaFoldDB" id="W6MB43"/>
<name>W6MB43_9GAMM</name>
<comment type="catalytic activity">
    <reaction evidence="19">
        <text>L-alanyl-L-lysine(out) = L-alanyl-L-lysine(in)</text>
        <dbReference type="Rhea" id="RHEA:79415"/>
        <dbReference type="ChEBI" id="CHEBI:192470"/>
    </reaction>
</comment>
<feature type="domain" description="Major facilitator superfamily (MFS) profile" evidence="26">
    <location>
        <begin position="19"/>
        <end position="431"/>
    </location>
</feature>
<comment type="similarity">
    <text evidence="2">Belongs to the major facilitator superfamily.</text>
</comment>
<evidence type="ECO:0000256" key="11">
    <source>
        <dbReference type="ARBA" id="ARBA00044884"/>
    </source>
</evidence>
<comment type="catalytic activity">
    <reaction evidence="11">
        <text>L-alpha-aminoacyl-L-histidine(out) = L-alpha-aminoacyl-L-histidine(in)</text>
        <dbReference type="Rhea" id="RHEA:79375"/>
        <dbReference type="ChEBI" id="CHEBI:229967"/>
    </reaction>
</comment>
<evidence type="ECO:0000256" key="19">
    <source>
        <dbReference type="ARBA" id="ARBA00044919"/>
    </source>
</evidence>
<dbReference type="InterPro" id="IPR036259">
    <property type="entry name" value="MFS_trans_sf"/>
</dbReference>
<dbReference type="EMBL" id="CBTJ020000055">
    <property type="protein sequence ID" value="CDI03305.1"/>
    <property type="molecule type" value="Genomic_DNA"/>
</dbReference>
<feature type="transmembrane region" description="Helical" evidence="25">
    <location>
        <begin position="175"/>
        <end position="194"/>
    </location>
</feature>
<accession>W6MB43</accession>
<organism evidence="27 28">
    <name type="scientific">Candidatus Competibacter denitrificans Run_A_D11</name>
    <dbReference type="NCBI Taxonomy" id="1400863"/>
    <lineage>
        <taxon>Bacteria</taxon>
        <taxon>Pseudomonadati</taxon>
        <taxon>Pseudomonadota</taxon>
        <taxon>Gammaproteobacteria</taxon>
        <taxon>Candidatus Competibacteraceae</taxon>
        <taxon>Candidatus Competibacter</taxon>
    </lineage>
</organism>
<evidence type="ECO:0000256" key="17">
    <source>
        <dbReference type="ARBA" id="ARBA00044903"/>
    </source>
</evidence>
<keyword evidence="6 25" id="KW-0472">Membrane</keyword>
<evidence type="ECO:0000256" key="3">
    <source>
        <dbReference type="ARBA" id="ARBA00022448"/>
    </source>
</evidence>
<dbReference type="InterPro" id="IPR020846">
    <property type="entry name" value="MFS_dom"/>
</dbReference>
<keyword evidence="5 25" id="KW-1133">Transmembrane helix</keyword>
<evidence type="ECO:0000256" key="18">
    <source>
        <dbReference type="ARBA" id="ARBA00044912"/>
    </source>
</evidence>
<evidence type="ECO:0000259" key="26">
    <source>
        <dbReference type="PROSITE" id="PS50850"/>
    </source>
</evidence>
<evidence type="ECO:0000256" key="22">
    <source>
        <dbReference type="ARBA" id="ARBA00045018"/>
    </source>
</evidence>
<evidence type="ECO:0000256" key="4">
    <source>
        <dbReference type="ARBA" id="ARBA00022692"/>
    </source>
</evidence>
<feature type="transmembrane region" description="Helical" evidence="25">
    <location>
        <begin position="111"/>
        <end position="129"/>
    </location>
</feature>
<dbReference type="PROSITE" id="PS50850">
    <property type="entry name" value="MFS"/>
    <property type="match status" value="1"/>
</dbReference>
<comment type="catalytic activity">
    <reaction evidence="17">
        <text>L-arginyl-glycine(out) = L-arginyl-glycine(in)</text>
        <dbReference type="Rhea" id="RHEA:79391"/>
        <dbReference type="ChEBI" id="CHEBI:229955"/>
    </reaction>
</comment>
<comment type="catalytic activity">
    <reaction evidence="18">
        <text>L-histidyl-L-alpha-amino acid(out) = L-histidyl-L-alpha-amino acid(in)</text>
        <dbReference type="Rhea" id="RHEA:79379"/>
        <dbReference type="ChEBI" id="CHEBI:229964"/>
    </reaction>
</comment>
<comment type="catalytic activity">
    <reaction evidence="16">
        <text>L-lysyl-L-lysine(out) = L-lysyl-L-lysine(in)</text>
        <dbReference type="Rhea" id="RHEA:79403"/>
        <dbReference type="ChEBI" id="CHEBI:229956"/>
    </reaction>
</comment>
<evidence type="ECO:0000256" key="13">
    <source>
        <dbReference type="ARBA" id="ARBA00044893"/>
    </source>
</evidence>
<dbReference type="STRING" id="1400863.BN873_470047"/>
<evidence type="ECO:0000256" key="2">
    <source>
        <dbReference type="ARBA" id="ARBA00008335"/>
    </source>
</evidence>
<comment type="catalytic activity">
    <reaction evidence="8">
        <text>L-lysyl-L-alanine(out) = L-lysyl-L-alanine(in)</text>
        <dbReference type="Rhea" id="RHEA:79399"/>
        <dbReference type="ChEBI" id="CHEBI:229954"/>
    </reaction>
</comment>
<dbReference type="InterPro" id="IPR011701">
    <property type="entry name" value="MFS"/>
</dbReference>
<protein>
    <recommendedName>
        <fullName evidence="21">Lysosomal dipeptide transporter MFSD1</fullName>
    </recommendedName>
    <alternativeName>
        <fullName evidence="22">Major facilitator superfamily domain-containing protein 1</fullName>
    </alternativeName>
</protein>